<proteinExistence type="inferred from homology"/>
<dbReference type="RefSeq" id="WP_091322455.1">
    <property type="nucleotide sequence ID" value="NZ_FOSW01000003.1"/>
</dbReference>
<gene>
    <name evidence="3" type="ORF">SAMN04488085_103256</name>
</gene>
<dbReference type="PROSITE" id="PS00061">
    <property type="entry name" value="ADH_SHORT"/>
    <property type="match status" value="1"/>
</dbReference>
<organism evidence="3 4">
    <name type="scientific">Geodermatophilus ruber</name>
    <dbReference type="NCBI Taxonomy" id="504800"/>
    <lineage>
        <taxon>Bacteria</taxon>
        <taxon>Bacillati</taxon>
        <taxon>Actinomycetota</taxon>
        <taxon>Actinomycetes</taxon>
        <taxon>Geodermatophilales</taxon>
        <taxon>Geodermatophilaceae</taxon>
        <taxon>Geodermatophilus</taxon>
    </lineage>
</organism>
<keyword evidence="4" id="KW-1185">Reference proteome</keyword>
<evidence type="ECO:0000313" key="3">
    <source>
        <dbReference type="EMBL" id="SFK73719.1"/>
    </source>
</evidence>
<dbReference type="PRINTS" id="PR00081">
    <property type="entry name" value="GDHRDH"/>
</dbReference>
<dbReference type="PANTHER" id="PTHR43639">
    <property type="entry name" value="OXIDOREDUCTASE, SHORT-CHAIN DEHYDROGENASE/REDUCTASE FAMILY (AFU_ORTHOLOGUE AFUA_5G02870)"/>
    <property type="match status" value="1"/>
</dbReference>
<sequence>MAAGTSAERRVAVVGGGSTGIGAAVSRRLDADGYRVVVVGSKSVEEGNALVAELRDGMFLQADLGDPDGPAGVVRQVEERLGRLDALVYSAGKTARIPHPNIHEVTDDVWSGILQMNVLAPWHFVQAAEPLLRKSGDGSIVMVGALAGVDVGGSSIPYAVSKAAMHHMCKLLGGALGPEIRVNAVAPGFIDTRWTAGWEEFRTQIQERVPLRRTGTPEEVAELVLGLIKSTYVTGQTVVADGGLSLLV</sequence>
<evidence type="ECO:0000256" key="1">
    <source>
        <dbReference type="ARBA" id="ARBA00006484"/>
    </source>
</evidence>
<dbReference type="InterPro" id="IPR036291">
    <property type="entry name" value="NAD(P)-bd_dom_sf"/>
</dbReference>
<dbReference type="InParanoid" id="A0A1I4C044"/>
<evidence type="ECO:0000313" key="4">
    <source>
        <dbReference type="Proteomes" id="UP000199152"/>
    </source>
</evidence>
<dbReference type="STRING" id="504800.SAMN04488085_103256"/>
<dbReference type="EMBL" id="FOSW01000003">
    <property type="protein sequence ID" value="SFK73719.1"/>
    <property type="molecule type" value="Genomic_DNA"/>
</dbReference>
<dbReference type="GO" id="GO:0016491">
    <property type="term" value="F:oxidoreductase activity"/>
    <property type="evidence" value="ECO:0007669"/>
    <property type="project" value="UniProtKB-KW"/>
</dbReference>
<name>A0A1I4C044_9ACTN</name>
<dbReference type="FunFam" id="3.40.50.720:FF:000084">
    <property type="entry name" value="Short-chain dehydrogenase reductase"/>
    <property type="match status" value="1"/>
</dbReference>
<evidence type="ECO:0000256" key="2">
    <source>
        <dbReference type="ARBA" id="ARBA00023002"/>
    </source>
</evidence>
<accession>A0A1I4C044</accession>
<dbReference type="Gene3D" id="3.40.50.720">
    <property type="entry name" value="NAD(P)-binding Rossmann-like Domain"/>
    <property type="match status" value="1"/>
</dbReference>
<dbReference type="SUPFAM" id="SSF51735">
    <property type="entry name" value="NAD(P)-binding Rossmann-fold domains"/>
    <property type="match status" value="1"/>
</dbReference>
<dbReference type="OrthoDB" id="9803333at2"/>
<dbReference type="PANTHER" id="PTHR43639:SF1">
    <property type="entry name" value="SHORT-CHAIN DEHYDROGENASE_REDUCTASE FAMILY PROTEIN"/>
    <property type="match status" value="1"/>
</dbReference>
<dbReference type="InterPro" id="IPR002347">
    <property type="entry name" value="SDR_fam"/>
</dbReference>
<keyword evidence="2" id="KW-0560">Oxidoreductase</keyword>
<dbReference type="Pfam" id="PF13561">
    <property type="entry name" value="adh_short_C2"/>
    <property type="match status" value="1"/>
</dbReference>
<dbReference type="CDD" id="cd05233">
    <property type="entry name" value="SDR_c"/>
    <property type="match status" value="1"/>
</dbReference>
<dbReference type="InterPro" id="IPR020904">
    <property type="entry name" value="Sc_DH/Rdtase_CS"/>
</dbReference>
<reference evidence="3 4" key="1">
    <citation type="submission" date="2016-10" db="EMBL/GenBank/DDBJ databases">
        <authorList>
            <person name="de Groot N.N."/>
        </authorList>
    </citation>
    <scope>NUCLEOTIDE SEQUENCE [LARGE SCALE GENOMIC DNA]</scope>
    <source>
        <strain evidence="3 4">DSM 45317</strain>
    </source>
</reference>
<comment type="similarity">
    <text evidence="1">Belongs to the short-chain dehydrogenases/reductases (SDR) family.</text>
</comment>
<dbReference type="Proteomes" id="UP000199152">
    <property type="component" value="Unassembled WGS sequence"/>
</dbReference>
<dbReference type="AlphaFoldDB" id="A0A1I4C044"/>
<protein>
    <submittedName>
        <fullName evidence="3">NAD(P)-dependent dehydrogenase, short-chain alcohol dehydrogenase family</fullName>
    </submittedName>
</protein>